<comment type="caution">
    <text evidence="2">The sequence shown here is derived from an EMBL/GenBank/DDBJ whole genome shotgun (WGS) entry which is preliminary data.</text>
</comment>
<feature type="region of interest" description="Disordered" evidence="1">
    <location>
        <begin position="551"/>
        <end position="635"/>
    </location>
</feature>
<gene>
    <name evidence="2" type="ORF">M406DRAFT_66667</name>
</gene>
<name>A0A9P4YC24_CRYP1</name>
<sequence length="635" mass="70806">MIRAPGTRSLMAMCLRKVPDYIGELEDWEERQAEEEGTKSSLRVSDVSNEVYGAVEQLLRPGHGCPQLRIVARAHGMKVVKDALLDGLLEDGFSHLLVQLCANMKASLEVEELLAIIVDRQYPKPKGIGSTFDESRRLAPLKALRNFVQGSGRSQYMLRQLSDLLSRQQLPLSWLSTAEFSSIWSGIINTLSSGNQVCDDTVSFATHMITTLASQAKMIAFILRPEANDLKSLSQQTLLSATTAMASLPLLHQEAGNISQHITGQNSLSTISRRVGHVIHACIYELRRARKSGWITTVLRLAAYFTSNAHDGSKYTDIPELWNRIIQGHAKRDGKQHYEAAIALICSIAQCCGRGVSDPSHHYLIRLCDRLDKAAELEAGMSRSLRINCAFLLAERTNDLRDLAFAESFDLRRASQHKPSSLSSPSLLVTGFRWDEGISEWVTETPAVRKRFSRQFSMEMTSSDSNVETRRRNVDDATDGDPHSSPLGRDFKDNPSTNQSGLYRMEPRQTRATARAGNSVRQSTIEQQYLMRGWKRGAAMAGLLSLQSDDDDLEDQCEDQVAGRQKESSTSRQQQQQQQRRCSSGKENTNTVPGEGRPPPPKRRRRVSALRPRQSVLTNITNVGPDEESSDELGL</sequence>
<feature type="region of interest" description="Disordered" evidence="1">
    <location>
        <begin position="459"/>
        <end position="522"/>
    </location>
</feature>
<evidence type="ECO:0000313" key="3">
    <source>
        <dbReference type="Proteomes" id="UP000803844"/>
    </source>
</evidence>
<feature type="compositionally biased region" description="Low complexity" evidence="1">
    <location>
        <begin position="570"/>
        <end position="582"/>
    </location>
</feature>
<dbReference type="EMBL" id="MU032344">
    <property type="protein sequence ID" value="KAF3770249.1"/>
    <property type="molecule type" value="Genomic_DNA"/>
</dbReference>
<dbReference type="GeneID" id="63842140"/>
<proteinExistence type="predicted"/>
<dbReference type="Proteomes" id="UP000803844">
    <property type="component" value="Unassembled WGS sequence"/>
</dbReference>
<organism evidence="2 3">
    <name type="scientific">Cryphonectria parasitica (strain ATCC 38755 / EP155)</name>
    <dbReference type="NCBI Taxonomy" id="660469"/>
    <lineage>
        <taxon>Eukaryota</taxon>
        <taxon>Fungi</taxon>
        <taxon>Dikarya</taxon>
        <taxon>Ascomycota</taxon>
        <taxon>Pezizomycotina</taxon>
        <taxon>Sordariomycetes</taxon>
        <taxon>Sordariomycetidae</taxon>
        <taxon>Diaporthales</taxon>
        <taxon>Cryphonectriaceae</taxon>
        <taxon>Cryphonectria-Endothia species complex</taxon>
        <taxon>Cryphonectria</taxon>
    </lineage>
</organism>
<evidence type="ECO:0000313" key="2">
    <source>
        <dbReference type="EMBL" id="KAF3770249.1"/>
    </source>
</evidence>
<keyword evidence="3" id="KW-1185">Reference proteome</keyword>
<dbReference type="OrthoDB" id="4159838at2759"/>
<feature type="compositionally biased region" description="Acidic residues" evidence="1">
    <location>
        <begin position="625"/>
        <end position="635"/>
    </location>
</feature>
<dbReference type="AlphaFoldDB" id="A0A9P4YC24"/>
<accession>A0A9P4YC24</accession>
<protein>
    <submittedName>
        <fullName evidence="2">Uncharacterized protein</fullName>
    </submittedName>
</protein>
<evidence type="ECO:0000256" key="1">
    <source>
        <dbReference type="SAM" id="MobiDB-lite"/>
    </source>
</evidence>
<dbReference type="RefSeq" id="XP_040781210.1">
    <property type="nucleotide sequence ID" value="XM_040925011.1"/>
</dbReference>
<reference evidence="2" key="1">
    <citation type="journal article" date="2020" name="Phytopathology">
        <title>Genome sequence of the chestnut blight fungus Cryphonectria parasitica EP155: A fundamental resource for an archetypical invasive plant pathogen.</title>
        <authorList>
            <person name="Crouch J.A."/>
            <person name="Dawe A."/>
            <person name="Aerts A."/>
            <person name="Barry K."/>
            <person name="Churchill A.C.L."/>
            <person name="Grimwood J."/>
            <person name="Hillman B."/>
            <person name="Milgroom M.G."/>
            <person name="Pangilinan J."/>
            <person name="Smith M."/>
            <person name="Salamov A."/>
            <person name="Schmutz J."/>
            <person name="Yadav J."/>
            <person name="Grigoriev I.V."/>
            <person name="Nuss D."/>
        </authorList>
    </citation>
    <scope>NUCLEOTIDE SEQUENCE</scope>
    <source>
        <strain evidence="2">EP155</strain>
    </source>
</reference>